<proteinExistence type="predicted"/>
<dbReference type="EMBL" id="CACVBM020001043">
    <property type="protein sequence ID" value="CAA7025819.1"/>
    <property type="molecule type" value="Genomic_DNA"/>
</dbReference>
<gene>
    <name evidence="2" type="ORF">MERR_LOCUS13054</name>
</gene>
<dbReference type="Proteomes" id="UP000467841">
    <property type="component" value="Unassembled WGS sequence"/>
</dbReference>
<protein>
    <submittedName>
        <fullName evidence="2">Uncharacterized protein</fullName>
    </submittedName>
</protein>
<dbReference type="PANTHER" id="PTHR33144:SF48">
    <property type="entry name" value="PLANT TRANSPOSASE (PTTA_EN_SPM FAMILY)"/>
    <property type="match status" value="1"/>
</dbReference>
<evidence type="ECO:0000256" key="1">
    <source>
        <dbReference type="SAM" id="MobiDB-lite"/>
    </source>
</evidence>
<evidence type="ECO:0000313" key="3">
    <source>
        <dbReference type="Proteomes" id="UP000467841"/>
    </source>
</evidence>
<sequence>MVTSKDVWKLQNSKVIVHFDEDSGQPIGDSAGLLGSWLGQLSNDVNLIPINYSDWRSVSPHIKERAWEVVQSKFRFDDPMVRKEYVISTLGSRCKDVKRRLWGEYSKDTRSETVQNRPDNVPEDQWFHFVHMRFTEKWKEELTMVMSQNPRPTTNVSASLDDEYAQVFGPERHGRVRCVGRGPTPSKLVRRSTVTRTEIENSEIVVQLKTELDGLRNEVKGMTTFIQQLIGTSTVEQATALARAFANIPNPRPTNIPNVTTPLGTNDAANGNSTI</sequence>
<feature type="compositionally biased region" description="Low complexity" evidence="1">
    <location>
        <begin position="252"/>
        <end position="262"/>
    </location>
</feature>
<dbReference type="OrthoDB" id="1728324at2759"/>
<dbReference type="AlphaFoldDB" id="A0A6D2IC66"/>
<evidence type="ECO:0000313" key="2">
    <source>
        <dbReference type="EMBL" id="CAA7025819.1"/>
    </source>
</evidence>
<keyword evidence="3" id="KW-1185">Reference proteome</keyword>
<feature type="compositionally biased region" description="Polar residues" evidence="1">
    <location>
        <begin position="263"/>
        <end position="275"/>
    </location>
</feature>
<feature type="region of interest" description="Disordered" evidence="1">
    <location>
        <begin position="252"/>
        <end position="275"/>
    </location>
</feature>
<accession>A0A6D2IC66</accession>
<comment type="caution">
    <text evidence="2">The sequence shown here is derived from an EMBL/GenBank/DDBJ whole genome shotgun (WGS) entry which is preliminary data.</text>
</comment>
<name>A0A6D2IC66_9BRAS</name>
<reference evidence="2" key="1">
    <citation type="submission" date="2020-01" db="EMBL/GenBank/DDBJ databases">
        <authorList>
            <person name="Mishra B."/>
        </authorList>
    </citation>
    <scope>NUCLEOTIDE SEQUENCE [LARGE SCALE GENOMIC DNA]</scope>
</reference>
<dbReference type="PANTHER" id="PTHR33144">
    <property type="entry name" value="OS10G0409366 PROTEIN-RELATED"/>
    <property type="match status" value="1"/>
</dbReference>
<organism evidence="2 3">
    <name type="scientific">Microthlaspi erraticum</name>
    <dbReference type="NCBI Taxonomy" id="1685480"/>
    <lineage>
        <taxon>Eukaryota</taxon>
        <taxon>Viridiplantae</taxon>
        <taxon>Streptophyta</taxon>
        <taxon>Embryophyta</taxon>
        <taxon>Tracheophyta</taxon>
        <taxon>Spermatophyta</taxon>
        <taxon>Magnoliopsida</taxon>
        <taxon>eudicotyledons</taxon>
        <taxon>Gunneridae</taxon>
        <taxon>Pentapetalae</taxon>
        <taxon>rosids</taxon>
        <taxon>malvids</taxon>
        <taxon>Brassicales</taxon>
        <taxon>Brassicaceae</taxon>
        <taxon>Coluteocarpeae</taxon>
        <taxon>Microthlaspi</taxon>
    </lineage>
</organism>